<sequence length="299" mass="32757">MYGTSPCVTLLVLTCIALAFVAAITYSSKGLSSLFSLPSSPWAWTTSIGTSSSSLSISSFDNGFVPDIRCNPHLSLISEKMNRAVSNLVKDLNAESVLRRGKERDEKLERTEAGLARARAFIRDATIDQSICNTVIPLRALAPSLDTNGIIHSSWLSLPTIIIITLQYGLSAVLNFFMKSIPSTTPNSSMSMMLKSFFPVHLQILKSTFLMTPLCGQYLPQCGPAPYKHPPLALHEPCSHEIHPACDFLHASYPLCDGGDVPRPHSAHHRLPWASHSSTYRVPHLWHARALEISASHIA</sequence>
<keyword evidence="2" id="KW-1185">Reference proteome</keyword>
<comment type="caution">
    <text evidence="1">The sequence shown here is derived from an EMBL/GenBank/DDBJ whole genome shotgun (WGS) entry which is preliminary data.</text>
</comment>
<reference evidence="1" key="1">
    <citation type="submission" date="2022-12" db="EMBL/GenBank/DDBJ databases">
        <title>Draft genome assemblies for two species of Escallonia (Escalloniales).</title>
        <authorList>
            <person name="Chanderbali A."/>
            <person name="Dervinis C."/>
            <person name="Anghel I."/>
            <person name="Soltis D."/>
            <person name="Soltis P."/>
            <person name="Zapata F."/>
        </authorList>
    </citation>
    <scope>NUCLEOTIDE SEQUENCE</scope>
    <source>
        <strain evidence="1">UCBG64.0493</strain>
        <tissue evidence="1">Leaf</tissue>
    </source>
</reference>
<name>A0AA88V991_9ASTE</name>
<accession>A0AA88V991</accession>
<dbReference type="EMBL" id="JAVXUP010002564">
    <property type="protein sequence ID" value="KAK3002583.1"/>
    <property type="molecule type" value="Genomic_DNA"/>
</dbReference>
<dbReference type="Proteomes" id="UP001188597">
    <property type="component" value="Unassembled WGS sequence"/>
</dbReference>
<gene>
    <name evidence="1" type="ORF">RJ639_021594</name>
</gene>
<dbReference type="AlphaFoldDB" id="A0AA88V991"/>
<proteinExistence type="predicted"/>
<evidence type="ECO:0000313" key="2">
    <source>
        <dbReference type="Proteomes" id="UP001188597"/>
    </source>
</evidence>
<organism evidence="1 2">
    <name type="scientific">Escallonia herrerae</name>
    <dbReference type="NCBI Taxonomy" id="1293975"/>
    <lineage>
        <taxon>Eukaryota</taxon>
        <taxon>Viridiplantae</taxon>
        <taxon>Streptophyta</taxon>
        <taxon>Embryophyta</taxon>
        <taxon>Tracheophyta</taxon>
        <taxon>Spermatophyta</taxon>
        <taxon>Magnoliopsida</taxon>
        <taxon>eudicotyledons</taxon>
        <taxon>Gunneridae</taxon>
        <taxon>Pentapetalae</taxon>
        <taxon>asterids</taxon>
        <taxon>campanulids</taxon>
        <taxon>Escalloniales</taxon>
        <taxon>Escalloniaceae</taxon>
        <taxon>Escallonia</taxon>
    </lineage>
</organism>
<protein>
    <submittedName>
        <fullName evidence="1">Uncharacterized protein</fullName>
    </submittedName>
</protein>
<evidence type="ECO:0000313" key="1">
    <source>
        <dbReference type="EMBL" id="KAK3002583.1"/>
    </source>
</evidence>